<evidence type="ECO:0000313" key="1">
    <source>
        <dbReference type="Proteomes" id="UP000095286"/>
    </source>
</evidence>
<dbReference type="Proteomes" id="UP000095286">
    <property type="component" value="Unplaced"/>
</dbReference>
<accession>A0AC35UDS7</accession>
<dbReference type="WBParaSite" id="RSKR_0001009200.1">
    <property type="protein sequence ID" value="RSKR_0001009200.1"/>
    <property type="gene ID" value="RSKR_0001009200"/>
</dbReference>
<reference evidence="2" key="1">
    <citation type="submission" date="2016-11" db="UniProtKB">
        <authorList>
            <consortium name="WormBaseParasite"/>
        </authorList>
    </citation>
    <scope>IDENTIFICATION</scope>
    <source>
        <strain evidence="2">KR3021</strain>
    </source>
</reference>
<name>A0AC35UDS7_9BILA</name>
<protein>
    <submittedName>
        <fullName evidence="2">2-hydroxyacyl-CoA lyase 1</fullName>
    </submittedName>
</protein>
<proteinExistence type="predicted"/>
<evidence type="ECO:0000313" key="2">
    <source>
        <dbReference type="WBParaSite" id="RSKR_0001009200.1"/>
    </source>
</evidence>
<organism evidence="1 2">
    <name type="scientific">Rhabditophanes sp. KR3021</name>
    <dbReference type="NCBI Taxonomy" id="114890"/>
    <lineage>
        <taxon>Eukaryota</taxon>
        <taxon>Metazoa</taxon>
        <taxon>Ecdysozoa</taxon>
        <taxon>Nematoda</taxon>
        <taxon>Chromadorea</taxon>
        <taxon>Rhabditida</taxon>
        <taxon>Tylenchina</taxon>
        <taxon>Panagrolaimomorpha</taxon>
        <taxon>Strongyloidoidea</taxon>
        <taxon>Alloionematidae</taxon>
        <taxon>Rhabditophanes</taxon>
    </lineage>
</organism>
<sequence length="467" mass="50974">MDGANVLAKALVDQGIEYLFGIVGFPIIEVGIACQARGIKYIGCRNEQSAAYAAQAMGYLSGKPAALLVVSGPGLLHTLGGLANATENCWPVICIGGSSDQDQETRGAFQECPQVQAARLHCKYASRPASINVIPLHVHKAVKCAMYGRPGAVYIDIPGNLVLSSVPEEDIVFPEKVPLPGPISVPPHSQIVAAANEIRNAKRPLIIYGKGAQWSRTGPAETARFANQSNIPLIATPGGKGVISDFHENLVQPARSFALQQTDLVVLIGARLNWILHFGLQPRFAKNVKIIQIDIVPEEFHQNIPTTTPLLGDIGETLSLLTANLKDYRFNQNSDWKRDLKQKCDKNVVTVETMANNHATPLNYYAAYHPIREWLRKNDVIVINEGLTKEDWDDIEEDSDRTLDLPVLSLTPECRYDKMCQAFGGNGVLVRTVPEIATELDKAAKSKVVTLINCIISNDSERKAQGT</sequence>